<accession>A0AAX4NE37</accession>
<dbReference type="InterPro" id="IPR042206">
    <property type="entry name" value="CRISPR-assoc_Cas1_C"/>
</dbReference>
<dbReference type="HAMAP" id="MF_01470">
    <property type="entry name" value="Cas1"/>
    <property type="match status" value="1"/>
</dbReference>
<keyword evidence="8 9" id="KW-0464">Manganese</keyword>
<dbReference type="InterPro" id="IPR042211">
    <property type="entry name" value="CRISPR-assoc_Cas1_N"/>
</dbReference>
<dbReference type="GO" id="GO:0003677">
    <property type="term" value="F:DNA binding"/>
    <property type="evidence" value="ECO:0007669"/>
    <property type="project" value="UniProtKB-KW"/>
</dbReference>
<dbReference type="EMBL" id="CP133772">
    <property type="protein sequence ID" value="WYX99593.1"/>
    <property type="molecule type" value="Genomic_DNA"/>
</dbReference>
<dbReference type="InterPro" id="IPR002729">
    <property type="entry name" value="CRISPR-assoc_Cas1"/>
</dbReference>
<dbReference type="PANTHER" id="PTHR43219">
    <property type="entry name" value="CRISPR-ASSOCIATED ENDONUCLEASE CAS1"/>
    <property type="match status" value="1"/>
</dbReference>
<feature type="binding site" evidence="9">
    <location>
        <position position="226"/>
    </location>
    <ligand>
        <name>Mn(2+)</name>
        <dbReference type="ChEBI" id="CHEBI:29035"/>
    </ligand>
</feature>
<evidence type="ECO:0000256" key="1">
    <source>
        <dbReference type="ARBA" id="ARBA00022722"/>
    </source>
</evidence>
<protein>
    <recommendedName>
        <fullName evidence="9">CRISPR-associated endonuclease Cas1</fullName>
        <ecNumber evidence="9">3.1.-.-</ecNumber>
    </recommendedName>
</protein>
<dbReference type="GO" id="GO:0051607">
    <property type="term" value="P:defense response to virus"/>
    <property type="evidence" value="ECO:0007669"/>
    <property type="project" value="UniProtKB-UniRule"/>
</dbReference>
<dbReference type="NCBIfam" id="TIGR00287">
    <property type="entry name" value="cas1"/>
    <property type="match status" value="1"/>
</dbReference>
<dbReference type="InterPro" id="IPR019858">
    <property type="entry name" value="CRISPR-assoc_Cas1_HMARI/TNEAP"/>
</dbReference>
<evidence type="ECO:0000313" key="11">
    <source>
        <dbReference type="Proteomes" id="UP001451606"/>
    </source>
</evidence>
<evidence type="ECO:0000256" key="4">
    <source>
        <dbReference type="ARBA" id="ARBA00022801"/>
    </source>
</evidence>
<dbReference type="GO" id="GO:0046872">
    <property type="term" value="F:metal ion binding"/>
    <property type="evidence" value="ECO:0007669"/>
    <property type="project" value="UniProtKB-UniRule"/>
</dbReference>
<dbReference type="Gene3D" id="3.100.10.20">
    <property type="entry name" value="CRISPR-associated endonuclease Cas1, N-terminal domain"/>
    <property type="match status" value="1"/>
</dbReference>
<comment type="function">
    <text evidence="9">CRISPR (clustered regularly interspaced short palindromic repeat), is an adaptive immune system that provides protection against mobile genetic elements (viruses, transposable elements and conjugative plasmids). CRISPR clusters contain spacers, sequences complementary to antecedent mobile elements, and target invading nucleic acids. CRISPR clusters are transcribed and processed into CRISPR RNA (crRNA). Acts as a dsDNA endonuclease. Involved in the integration of spacer DNA into the CRISPR cassette.</text>
</comment>
<evidence type="ECO:0000256" key="8">
    <source>
        <dbReference type="ARBA" id="ARBA00023211"/>
    </source>
</evidence>
<evidence type="ECO:0000256" key="3">
    <source>
        <dbReference type="ARBA" id="ARBA00022759"/>
    </source>
</evidence>
<evidence type="ECO:0000313" key="10">
    <source>
        <dbReference type="EMBL" id="WYX99593.1"/>
    </source>
</evidence>
<dbReference type="Proteomes" id="UP001451606">
    <property type="component" value="Chromosome"/>
</dbReference>
<feature type="binding site" evidence="9">
    <location>
        <position position="211"/>
    </location>
    <ligand>
        <name>Mn(2+)</name>
        <dbReference type="ChEBI" id="CHEBI:29035"/>
    </ligand>
</feature>
<evidence type="ECO:0000256" key="9">
    <source>
        <dbReference type="HAMAP-Rule" id="MF_01470"/>
    </source>
</evidence>
<sequence>MNKNYYLFSNGILSADQSVFRFDGKDGKMVRIPVEGVSAFDLYGGVSITSGALNLATQHNICAHIFGYYGNYLGSFWPKEAYFSGDLTIKQALVYSDYKRRFSLGMKLLKGIQRNMYALLKKYNGNVSDLELNVTDNTIEALMLAEARMRKLYYSQLDEILDDDFKIGARKKRPPTNYGNCLISFGNSLLYSEFVTQSRKTSVNITIPFYHSPESGRFALALDLSEVFKPGLVDRMIVGMTKQGIIRASNDHFHDIGNGILLNETGKKIFVENWENWMNMASYNVIFKRKVSHRELIKMEIHKYAKEIEEIEDYNPIKLPKD</sequence>
<dbReference type="GeneID" id="95966851"/>
<reference evidence="10 11" key="1">
    <citation type="submission" date="2023-09" db="EMBL/GenBank/DDBJ databases">
        <authorList>
            <person name="Golyshina O.V."/>
            <person name="Lunev E.A."/>
            <person name="Bargiela R."/>
            <person name="Gaines M.C."/>
            <person name="Daum B."/>
            <person name="Bale N.J."/>
            <person name="Koenen M."/>
            <person name="Sinninghe Damst J.S."/>
            <person name="Yakimov M."/>
            <person name="Golyshin P.N."/>
        </authorList>
    </citation>
    <scope>NUCLEOTIDE SEQUENCE [LARGE SCALE GENOMIC DNA]</scope>
    <source>
        <strain evidence="10 11">M1</strain>
    </source>
</reference>
<keyword evidence="4 9" id="KW-0378">Hydrolase</keyword>
<comment type="cofactor">
    <cofactor evidence="9">
        <name>Mg(2+)</name>
        <dbReference type="ChEBI" id="CHEBI:18420"/>
    </cofactor>
    <cofactor evidence="9">
        <name>Mn(2+)</name>
        <dbReference type="ChEBI" id="CHEBI:29035"/>
    </cofactor>
</comment>
<organism evidence="10 11">
    <name type="scientific">Oxyplasma meridianum</name>
    <dbReference type="NCBI Taxonomy" id="3073602"/>
    <lineage>
        <taxon>Archaea</taxon>
        <taxon>Methanobacteriati</taxon>
        <taxon>Thermoplasmatota</taxon>
        <taxon>Thermoplasmata</taxon>
        <taxon>Thermoplasmatales</taxon>
        <taxon>Thermoplasmataceae</taxon>
        <taxon>Oxyplasma</taxon>
    </lineage>
</organism>
<dbReference type="GO" id="GO:0043571">
    <property type="term" value="P:maintenance of CRISPR repeat elements"/>
    <property type="evidence" value="ECO:0007669"/>
    <property type="project" value="UniProtKB-UniRule"/>
</dbReference>
<dbReference type="Gene3D" id="1.20.120.920">
    <property type="entry name" value="CRISPR-associated endonuclease Cas1, C-terminal domain"/>
    <property type="match status" value="1"/>
</dbReference>
<name>A0AAX4NE37_9ARCH</name>
<dbReference type="KEGG" id="omr:OXIME_000128"/>
<dbReference type="RefSeq" id="WP_393971561.1">
    <property type="nucleotide sequence ID" value="NZ_CP133772.1"/>
</dbReference>
<dbReference type="EC" id="3.1.-.-" evidence="9"/>
<feature type="binding site" evidence="9">
    <location>
        <position position="146"/>
    </location>
    <ligand>
        <name>Mn(2+)</name>
        <dbReference type="ChEBI" id="CHEBI:29035"/>
    </ligand>
</feature>
<dbReference type="GO" id="GO:0004520">
    <property type="term" value="F:DNA endonuclease activity"/>
    <property type="evidence" value="ECO:0007669"/>
    <property type="project" value="InterPro"/>
</dbReference>
<keyword evidence="11" id="KW-1185">Reference proteome</keyword>
<gene>
    <name evidence="9 10" type="primary">cas1</name>
    <name evidence="10" type="ORF">OXIME_000128</name>
</gene>
<evidence type="ECO:0000256" key="2">
    <source>
        <dbReference type="ARBA" id="ARBA00022723"/>
    </source>
</evidence>
<dbReference type="AlphaFoldDB" id="A0AAX4NE37"/>
<dbReference type="Pfam" id="PF01867">
    <property type="entry name" value="Cas_Cas1"/>
    <property type="match status" value="1"/>
</dbReference>
<evidence type="ECO:0000256" key="7">
    <source>
        <dbReference type="ARBA" id="ARBA00023125"/>
    </source>
</evidence>
<keyword evidence="3 9" id="KW-0255">Endonuclease</keyword>
<evidence type="ECO:0000256" key="5">
    <source>
        <dbReference type="ARBA" id="ARBA00022842"/>
    </source>
</evidence>
<comment type="similarity">
    <text evidence="9">Belongs to the CRISPR-associated endonuclease Cas1 family.</text>
</comment>
<dbReference type="GO" id="GO:0016787">
    <property type="term" value="F:hydrolase activity"/>
    <property type="evidence" value="ECO:0007669"/>
    <property type="project" value="UniProtKB-KW"/>
</dbReference>
<proteinExistence type="inferred from homology"/>
<keyword evidence="1 9" id="KW-0540">Nuclease</keyword>
<keyword evidence="7 9" id="KW-0238">DNA-binding</keyword>
<comment type="subunit">
    <text evidence="9">Homodimer, forms a heterotetramer with a Cas2 homodimer.</text>
</comment>
<keyword evidence="6 9" id="KW-0051">Antiviral defense</keyword>
<keyword evidence="2 9" id="KW-0479">Metal-binding</keyword>
<evidence type="ECO:0000256" key="6">
    <source>
        <dbReference type="ARBA" id="ARBA00023118"/>
    </source>
</evidence>
<dbReference type="PANTHER" id="PTHR43219:SF2">
    <property type="entry name" value="CRISPR-ASSOCIATED ENDONUCLEASE CAS1"/>
    <property type="match status" value="1"/>
</dbReference>
<keyword evidence="5 9" id="KW-0460">Magnesium</keyword>